<evidence type="ECO:0000259" key="8">
    <source>
        <dbReference type="PROSITE" id="PS51202"/>
    </source>
</evidence>
<dbReference type="InterPro" id="IPR006037">
    <property type="entry name" value="RCK_C"/>
</dbReference>
<feature type="transmembrane region" description="Helical" evidence="7">
    <location>
        <begin position="116"/>
        <end position="140"/>
    </location>
</feature>
<evidence type="ECO:0000256" key="2">
    <source>
        <dbReference type="ARBA" id="ARBA00022448"/>
    </source>
</evidence>
<feature type="transmembrane region" description="Helical" evidence="7">
    <location>
        <begin position="78"/>
        <end position="101"/>
    </location>
</feature>
<dbReference type="GO" id="GO:0008324">
    <property type="term" value="F:monoatomic cation transmembrane transporter activity"/>
    <property type="evidence" value="ECO:0007669"/>
    <property type="project" value="InterPro"/>
</dbReference>
<dbReference type="PANTHER" id="PTHR43652">
    <property type="entry name" value="BASIC AMINO ACID ANTIPORTER YFCC-RELATED"/>
    <property type="match status" value="1"/>
</dbReference>
<dbReference type="InterPro" id="IPR004680">
    <property type="entry name" value="Cit_transptr-like_dom"/>
</dbReference>
<feature type="transmembrane region" description="Helical" evidence="7">
    <location>
        <begin position="590"/>
        <end position="610"/>
    </location>
</feature>
<sequence length="612" mass="64574">MGQTACGAAASAASAVHPRYAEMTTDQIILFTLFAAVFGMLLWGRFRYDLVAFSALMVAVVLGVVDSKDAFAGFGHPATLVVALVLIVSAGLTRSGAVLLITRTLVDASRSLGGHITLMGVIGGVLSAFMNNVAALALLMPVDIQTARKAGRSPGLSLMPLSFATILGGMATLIGTPPNIIIASIRQESLGEPFRMFDFAPVGGIAAAAGLAFVALIGWRFIPQRENNVLGPEDLSPYLAELTIPEGNAQIGKRLAELQDVADKADVAMLGVIRDGKRRYGQSRNLPLRAGDALVLEATPDALDEFRSTLDLHVADADREDRLHADGEGVEIIEVVVTSDSRMNGRSAQAVGLSWRQRSVLLGVSRRGKRITSQLRKTELQVGDILLLLVPRDTASHVVEWLGVLPLADRGLAVTENHKVWLAIGLFAGAVTAASFGLIYLPVALGLVVIAYVLARIVPLSELYTHIEWPVVVLLGSMIPLGAALDSSGGTELIAGALVGLTQGMPAWVVLTVLMLVTMTLSDVLNNTATTIVAAPVGIQMAQSLDVSPDPFLMAVAVAASSAFLTPIGHKNNTLILGPGGYNFGDYWRMGLPLEIIVVAVSIPAILVFWPL</sequence>
<evidence type="ECO:0000256" key="4">
    <source>
        <dbReference type="ARBA" id="ARBA00022737"/>
    </source>
</evidence>
<gene>
    <name evidence="9" type="ORF">ENH63_08565</name>
</gene>
<feature type="transmembrane region" description="Helical" evidence="7">
    <location>
        <begin position="161"/>
        <end position="182"/>
    </location>
</feature>
<dbReference type="Gene3D" id="3.30.70.1450">
    <property type="entry name" value="Regulator of K+ conductance, C-terminal domain"/>
    <property type="match status" value="2"/>
</dbReference>
<proteinExistence type="predicted"/>
<feature type="transmembrane region" description="Helical" evidence="7">
    <location>
        <begin position="467"/>
        <end position="485"/>
    </location>
</feature>
<dbReference type="Proteomes" id="UP000885704">
    <property type="component" value="Unassembled WGS sequence"/>
</dbReference>
<keyword evidence="6 7" id="KW-0472">Membrane</keyword>
<dbReference type="Pfam" id="PF02080">
    <property type="entry name" value="TrkA_C"/>
    <property type="match status" value="2"/>
</dbReference>
<dbReference type="AlphaFoldDB" id="A0A7V1BEU1"/>
<keyword evidence="2" id="KW-0813">Transport</keyword>
<evidence type="ECO:0000313" key="9">
    <source>
        <dbReference type="EMBL" id="HDZ51804.1"/>
    </source>
</evidence>
<keyword evidence="5 7" id="KW-1133">Transmembrane helix</keyword>
<feature type="domain" description="RCK C-terminal" evidence="8">
    <location>
        <begin position="320"/>
        <end position="405"/>
    </location>
</feature>
<comment type="caution">
    <text evidence="9">The sequence shown here is derived from an EMBL/GenBank/DDBJ whole genome shotgun (WGS) entry which is preliminary data.</text>
</comment>
<dbReference type="Pfam" id="PF03600">
    <property type="entry name" value="CitMHS"/>
    <property type="match status" value="1"/>
</dbReference>
<comment type="subcellular location">
    <subcellularLocation>
        <location evidence="1">Membrane</location>
        <topology evidence="1">Multi-pass membrane protein</topology>
    </subcellularLocation>
</comment>
<dbReference type="InterPro" id="IPR036721">
    <property type="entry name" value="RCK_C_sf"/>
</dbReference>
<keyword evidence="3 7" id="KW-0812">Transmembrane</keyword>
<evidence type="ECO:0000256" key="3">
    <source>
        <dbReference type="ARBA" id="ARBA00022692"/>
    </source>
</evidence>
<accession>A0A7V1BEU1</accession>
<protein>
    <submittedName>
        <fullName evidence="9">SLC13 family permease</fullName>
    </submittedName>
</protein>
<dbReference type="OrthoDB" id="9809303at2"/>
<feature type="transmembrane region" description="Helical" evidence="7">
    <location>
        <begin position="422"/>
        <end position="455"/>
    </location>
</feature>
<dbReference type="SUPFAM" id="SSF116726">
    <property type="entry name" value="TrkA C-terminal domain-like"/>
    <property type="match status" value="2"/>
</dbReference>
<dbReference type="PROSITE" id="PS51202">
    <property type="entry name" value="RCK_C"/>
    <property type="match status" value="2"/>
</dbReference>
<evidence type="ECO:0000256" key="7">
    <source>
        <dbReference type="SAM" id="Phobius"/>
    </source>
</evidence>
<evidence type="ECO:0000256" key="6">
    <source>
        <dbReference type="ARBA" id="ARBA00023136"/>
    </source>
</evidence>
<keyword evidence="4" id="KW-0677">Repeat</keyword>
<organism evidence="9">
    <name type="scientific">Sulfitobacter litoralis</name>
    <dbReference type="NCBI Taxonomy" id="335975"/>
    <lineage>
        <taxon>Bacteria</taxon>
        <taxon>Pseudomonadati</taxon>
        <taxon>Pseudomonadota</taxon>
        <taxon>Alphaproteobacteria</taxon>
        <taxon>Rhodobacterales</taxon>
        <taxon>Roseobacteraceae</taxon>
        <taxon>Sulfitobacter</taxon>
    </lineage>
</organism>
<dbReference type="InterPro" id="IPR051679">
    <property type="entry name" value="DASS-Related_Transporters"/>
</dbReference>
<dbReference type="GO" id="GO:0006813">
    <property type="term" value="P:potassium ion transport"/>
    <property type="evidence" value="ECO:0007669"/>
    <property type="project" value="InterPro"/>
</dbReference>
<dbReference type="EMBL" id="DRFN01000021">
    <property type="protein sequence ID" value="HDZ51804.1"/>
    <property type="molecule type" value="Genomic_DNA"/>
</dbReference>
<feature type="transmembrane region" description="Helical" evidence="7">
    <location>
        <begin position="28"/>
        <end position="44"/>
    </location>
</feature>
<reference evidence="9" key="1">
    <citation type="journal article" date="2020" name="mSystems">
        <title>Genome- and Community-Level Interaction Insights into Carbon Utilization and Element Cycling Functions of Hydrothermarchaeota in Hydrothermal Sediment.</title>
        <authorList>
            <person name="Zhou Z."/>
            <person name="Liu Y."/>
            <person name="Xu W."/>
            <person name="Pan J."/>
            <person name="Luo Z.H."/>
            <person name="Li M."/>
        </authorList>
    </citation>
    <scope>NUCLEOTIDE SEQUENCE [LARGE SCALE GENOMIC DNA]</scope>
    <source>
        <strain evidence="9">HyVt-323</strain>
    </source>
</reference>
<dbReference type="PANTHER" id="PTHR43652:SF2">
    <property type="entry name" value="BASIC AMINO ACID ANTIPORTER YFCC-RELATED"/>
    <property type="match status" value="1"/>
</dbReference>
<evidence type="ECO:0000256" key="1">
    <source>
        <dbReference type="ARBA" id="ARBA00004141"/>
    </source>
</evidence>
<feature type="transmembrane region" description="Helical" evidence="7">
    <location>
        <begin position="497"/>
        <end position="517"/>
    </location>
</feature>
<name>A0A7V1BEU1_9RHOB</name>
<feature type="transmembrane region" description="Helical" evidence="7">
    <location>
        <begin position="50"/>
        <end position="66"/>
    </location>
</feature>
<evidence type="ECO:0000256" key="5">
    <source>
        <dbReference type="ARBA" id="ARBA00022989"/>
    </source>
</evidence>
<feature type="domain" description="RCK C-terminal" evidence="8">
    <location>
        <begin position="227"/>
        <end position="312"/>
    </location>
</feature>
<feature type="transmembrane region" description="Helical" evidence="7">
    <location>
        <begin position="202"/>
        <end position="222"/>
    </location>
</feature>
<dbReference type="CDD" id="cd01115">
    <property type="entry name" value="SLC13_permease"/>
    <property type="match status" value="1"/>
</dbReference>
<dbReference type="GO" id="GO:0005886">
    <property type="term" value="C:plasma membrane"/>
    <property type="evidence" value="ECO:0007669"/>
    <property type="project" value="TreeGrafter"/>
</dbReference>